<keyword evidence="1" id="KW-0949">S-adenosyl-L-methionine</keyword>
<comment type="caution">
    <text evidence="4">The sequence shown here is derived from an EMBL/GenBank/DDBJ whole genome shotgun (WGS) entry which is preliminary data.</text>
</comment>
<sequence length="163" mass="18543">MNKCEILYWTIGIIHSEHTIAEETPIQPVYAKGCKGYVELLPEFVGGLRDLSNFSHIYLIYHFHKSREVQLIVKPFLQDVDRGIFSTRAPCRPNPIGLSVVELLGIEGNILHLDGVDILDGTPLLDIKPYTAKFDLRNVTKNGWQDEVDHETAIKRGKRGYRS</sequence>
<comment type="similarity">
    <text evidence="2">Belongs to the tRNA methyltransferase O family.</text>
</comment>
<evidence type="ECO:0000256" key="1">
    <source>
        <dbReference type="ARBA" id="ARBA00022691"/>
    </source>
</evidence>
<dbReference type="Gene3D" id="2.40.30.70">
    <property type="entry name" value="YaeB-like"/>
    <property type="match status" value="1"/>
</dbReference>
<evidence type="ECO:0000259" key="3">
    <source>
        <dbReference type="PROSITE" id="PS51668"/>
    </source>
</evidence>
<dbReference type="SUPFAM" id="SSF118196">
    <property type="entry name" value="YaeB-like"/>
    <property type="match status" value="1"/>
</dbReference>
<dbReference type="AlphaFoldDB" id="A0A0W8FU28"/>
<evidence type="ECO:0000313" key="4">
    <source>
        <dbReference type="EMBL" id="KUG24364.1"/>
    </source>
</evidence>
<gene>
    <name evidence="4" type="ORF">ASZ90_005829</name>
</gene>
<evidence type="ECO:0000256" key="2">
    <source>
        <dbReference type="ARBA" id="ARBA00033753"/>
    </source>
</evidence>
<name>A0A0W8FU28_9ZZZZ</name>
<dbReference type="InterPro" id="IPR036413">
    <property type="entry name" value="YaeB-like_sf"/>
</dbReference>
<dbReference type="Pfam" id="PF01980">
    <property type="entry name" value="TrmO_N"/>
    <property type="match status" value="1"/>
</dbReference>
<dbReference type="PROSITE" id="PS51668">
    <property type="entry name" value="TSAA_2"/>
    <property type="match status" value="1"/>
</dbReference>
<dbReference type="CDD" id="cd09281">
    <property type="entry name" value="UPF0066"/>
    <property type="match status" value="1"/>
</dbReference>
<accession>A0A0W8FU28</accession>
<dbReference type="NCBIfam" id="TIGR00104">
    <property type="entry name" value="tRNA_TsaA"/>
    <property type="match status" value="1"/>
</dbReference>
<dbReference type="EMBL" id="LNQE01000850">
    <property type="protein sequence ID" value="KUG24364.1"/>
    <property type="molecule type" value="Genomic_DNA"/>
</dbReference>
<reference evidence="4" key="1">
    <citation type="journal article" date="2015" name="Proc. Natl. Acad. Sci. U.S.A.">
        <title>Networks of energetic and metabolic interactions define dynamics in microbial communities.</title>
        <authorList>
            <person name="Embree M."/>
            <person name="Liu J.K."/>
            <person name="Al-Bassam M.M."/>
            <person name="Zengler K."/>
        </authorList>
    </citation>
    <scope>NUCLEOTIDE SEQUENCE</scope>
</reference>
<dbReference type="InterPro" id="IPR023370">
    <property type="entry name" value="TrmO-like_N"/>
</dbReference>
<dbReference type="InterPro" id="IPR040372">
    <property type="entry name" value="YaeB-like"/>
</dbReference>
<dbReference type="InterPro" id="IPR036414">
    <property type="entry name" value="YaeB_N_sf"/>
</dbReference>
<dbReference type="PANTHER" id="PTHR12818">
    <property type="entry name" value="TRNA (ADENINE(37)-N6)-METHYLTRANSFERASE"/>
    <property type="match status" value="1"/>
</dbReference>
<organism evidence="4">
    <name type="scientific">hydrocarbon metagenome</name>
    <dbReference type="NCBI Taxonomy" id="938273"/>
    <lineage>
        <taxon>unclassified sequences</taxon>
        <taxon>metagenomes</taxon>
        <taxon>ecological metagenomes</taxon>
    </lineage>
</organism>
<feature type="domain" description="TsaA-like" evidence="3">
    <location>
        <begin position="8"/>
        <end position="139"/>
    </location>
</feature>
<proteinExistence type="inferred from homology"/>
<dbReference type="PANTHER" id="PTHR12818:SF0">
    <property type="entry name" value="TRNA (ADENINE(37)-N6)-METHYLTRANSFERASE"/>
    <property type="match status" value="1"/>
</dbReference>
<protein>
    <recommendedName>
        <fullName evidence="3">TsaA-like domain-containing protein</fullName>
    </recommendedName>
</protein>